<dbReference type="Gene3D" id="3.40.630.20">
    <property type="entry name" value="Peptidase C15, pyroglutamyl peptidase I-like"/>
    <property type="match status" value="1"/>
</dbReference>
<keyword evidence="4" id="KW-0788">Thiol protease</keyword>
<dbReference type="InterPro" id="IPR016125">
    <property type="entry name" value="Peptidase_C15-like"/>
</dbReference>
<reference evidence="5" key="1">
    <citation type="submission" date="2009-05" db="EMBL/GenBank/DDBJ databases">
        <title>The evolution of amastin surface glycoproteins in trypanosomatid parasites.</title>
        <authorList>
            <person name="Jackson A.P."/>
        </authorList>
    </citation>
    <scope>NUCLEOTIDE SEQUENCE</scope>
    <source>
        <strain evidence="5">ATCC 30255</strain>
    </source>
</reference>
<keyword evidence="2" id="KW-0645">Protease</keyword>
<dbReference type="SUPFAM" id="SSF53182">
    <property type="entry name" value="Pyrrolidone carboxyl peptidase (pyroglutamate aminopeptidase)"/>
    <property type="match status" value="1"/>
</dbReference>
<accession>C6K3K4</accession>
<organism evidence="5">
    <name type="scientific">Angomonas deanei</name>
    <dbReference type="NCBI Taxonomy" id="59799"/>
    <lineage>
        <taxon>Eukaryota</taxon>
        <taxon>Discoba</taxon>
        <taxon>Euglenozoa</taxon>
        <taxon>Kinetoplastea</taxon>
        <taxon>Metakinetoplastina</taxon>
        <taxon>Trypanosomatida</taxon>
        <taxon>Trypanosomatidae</taxon>
        <taxon>Strigomonadinae</taxon>
        <taxon>Angomonas</taxon>
    </lineage>
</organism>
<dbReference type="AlphaFoldDB" id="C6K3K4"/>
<keyword evidence="3" id="KW-0378">Hydrolase</keyword>
<dbReference type="Pfam" id="PF01470">
    <property type="entry name" value="Peptidase_C15"/>
    <property type="match status" value="1"/>
</dbReference>
<evidence type="ECO:0000256" key="2">
    <source>
        <dbReference type="ARBA" id="ARBA00022670"/>
    </source>
</evidence>
<gene>
    <name evidence="5" type="ORF">CDFL1M01_08</name>
</gene>
<sequence length="281" mass="30762">MSDAKEARHVVVFITGYGPFGTVKVNPSSTVAKLVSEDLKRNPDVAEVHAEQELSVSVKATGAYFDNLEGEIEKTIAEHKGNVKILLLHIGVHSGETAGLIRAEVQGYNELFASLPDVDGRVLNHDPIFEADGPIETFIESWFGKTDSPQLRDLESLIGQLNTSIEATADFKSAASPLPHDVAADKSKESAMVMPVFQPPHWIISRDAGRYLCNFALYRALRLQKQHPDVVYGVFIHVVDPPKGKTAEGAEHIAAYNPTIMTQSEEVKKFVRGLLTMMTAA</sequence>
<protein>
    <submittedName>
        <fullName evidence="5">Putative pyroglutamyl-peptidase I</fullName>
    </submittedName>
</protein>
<evidence type="ECO:0000256" key="1">
    <source>
        <dbReference type="ARBA" id="ARBA00006641"/>
    </source>
</evidence>
<dbReference type="GO" id="GO:0008234">
    <property type="term" value="F:cysteine-type peptidase activity"/>
    <property type="evidence" value="ECO:0007669"/>
    <property type="project" value="UniProtKB-KW"/>
</dbReference>
<name>C6K3K4_9TRYP</name>
<dbReference type="PANTHER" id="PTHR23402">
    <property type="entry name" value="PROTEASE FAMILY C15 PYROGLUTAMYL-PEPTIDASE I-RELATED"/>
    <property type="match status" value="1"/>
</dbReference>
<dbReference type="PANTHER" id="PTHR23402:SF1">
    <property type="entry name" value="PYROGLUTAMYL-PEPTIDASE I"/>
    <property type="match status" value="1"/>
</dbReference>
<evidence type="ECO:0000256" key="3">
    <source>
        <dbReference type="ARBA" id="ARBA00022801"/>
    </source>
</evidence>
<dbReference type="MEROPS" id="C15.012"/>
<dbReference type="EMBL" id="GQ153660">
    <property type="protein sequence ID" value="ACS87793.1"/>
    <property type="molecule type" value="Genomic_DNA"/>
</dbReference>
<comment type="similarity">
    <text evidence="1">Belongs to the peptidase C15 family.</text>
</comment>
<proteinExistence type="inferred from homology"/>
<evidence type="ECO:0000313" key="5">
    <source>
        <dbReference type="EMBL" id="ACS87793.1"/>
    </source>
</evidence>
<dbReference type="GO" id="GO:0006508">
    <property type="term" value="P:proteolysis"/>
    <property type="evidence" value="ECO:0007669"/>
    <property type="project" value="UniProtKB-KW"/>
</dbReference>
<evidence type="ECO:0000256" key="4">
    <source>
        <dbReference type="ARBA" id="ARBA00022807"/>
    </source>
</evidence>
<dbReference type="InterPro" id="IPR036440">
    <property type="entry name" value="Peptidase_C15-like_sf"/>
</dbReference>